<name>A0A9Q8LEB0_PASFU</name>
<evidence type="ECO:0000313" key="2">
    <source>
        <dbReference type="Proteomes" id="UP000756132"/>
    </source>
</evidence>
<dbReference type="GeneID" id="71984802"/>
<sequence length="142" mass="15694">MPPITITLDIPKDLVKAIYANEVHAKSANSAFTEIISTNKQAIIDAVLTTYILMVDVVPGYPDPVLIPVTGETSVMEFFRSIKKAFYELAEEKEWRVPRGEQQIIWSGLQTACRCGVEACGCTLREVSPVLAKGFSELLAEF</sequence>
<dbReference type="RefSeq" id="XP_047760202.1">
    <property type="nucleotide sequence ID" value="XM_047904072.1"/>
</dbReference>
<dbReference type="Proteomes" id="UP000756132">
    <property type="component" value="Chromosome 4"/>
</dbReference>
<accession>A0A9Q8LEB0</accession>
<dbReference type="KEGG" id="ffu:CLAFUR5_04924"/>
<dbReference type="EMBL" id="CP090166">
    <property type="protein sequence ID" value="UJO15836.1"/>
    <property type="molecule type" value="Genomic_DNA"/>
</dbReference>
<evidence type="ECO:0000313" key="1">
    <source>
        <dbReference type="EMBL" id="UJO15836.1"/>
    </source>
</evidence>
<reference evidence="1" key="1">
    <citation type="submission" date="2021-12" db="EMBL/GenBank/DDBJ databases">
        <authorList>
            <person name="Zaccaron A."/>
            <person name="Stergiopoulos I."/>
        </authorList>
    </citation>
    <scope>NUCLEOTIDE SEQUENCE</scope>
    <source>
        <strain evidence="1">Race5_Kim</strain>
    </source>
</reference>
<proteinExistence type="predicted"/>
<gene>
    <name evidence="1" type="ORF">CLAFUR5_04924</name>
</gene>
<protein>
    <submittedName>
        <fullName evidence="1">Uncharacterized protein</fullName>
    </submittedName>
</protein>
<dbReference type="AlphaFoldDB" id="A0A9Q8LEB0"/>
<keyword evidence="2" id="KW-1185">Reference proteome</keyword>
<reference evidence="1" key="2">
    <citation type="journal article" date="2022" name="Microb. Genom.">
        <title>A chromosome-scale genome assembly of the tomato pathogen Cladosporium fulvum reveals a compartmentalized genome architecture and the presence of a dispensable chromosome.</title>
        <authorList>
            <person name="Zaccaron A.Z."/>
            <person name="Chen L.H."/>
            <person name="Samaras A."/>
            <person name="Stergiopoulos I."/>
        </authorList>
    </citation>
    <scope>NUCLEOTIDE SEQUENCE</scope>
    <source>
        <strain evidence="1">Race5_Kim</strain>
    </source>
</reference>
<organism evidence="1 2">
    <name type="scientific">Passalora fulva</name>
    <name type="common">Tomato leaf mold</name>
    <name type="synonym">Cladosporium fulvum</name>
    <dbReference type="NCBI Taxonomy" id="5499"/>
    <lineage>
        <taxon>Eukaryota</taxon>
        <taxon>Fungi</taxon>
        <taxon>Dikarya</taxon>
        <taxon>Ascomycota</taxon>
        <taxon>Pezizomycotina</taxon>
        <taxon>Dothideomycetes</taxon>
        <taxon>Dothideomycetidae</taxon>
        <taxon>Mycosphaerellales</taxon>
        <taxon>Mycosphaerellaceae</taxon>
        <taxon>Fulvia</taxon>
    </lineage>
</organism>